<accession>A0AA40SLS3</accession>
<name>A0AA40SLS3_9MICO</name>
<organism evidence="1 2">
    <name type="scientific">Microbacterium invictum</name>
    <dbReference type="NCBI Taxonomy" id="515415"/>
    <lineage>
        <taxon>Bacteria</taxon>
        <taxon>Bacillati</taxon>
        <taxon>Actinomycetota</taxon>
        <taxon>Actinomycetes</taxon>
        <taxon>Micrococcales</taxon>
        <taxon>Microbacteriaceae</taxon>
        <taxon>Microbacterium</taxon>
    </lineage>
</organism>
<comment type="caution">
    <text evidence="1">The sequence shown here is derived from an EMBL/GenBank/DDBJ whole genome shotgun (WGS) entry which is preliminary data.</text>
</comment>
<proteinExistence type="predicted"/>
<keyword evidence="1" id="KW-0223">Dioxygenase</keyword>
<dbReference type="GO" id="GO:0051213">
    <property type="term" value="F:dioxygenase activity"/>
    <property type="evidence" value="ECO:0007669"/>
    <property type="project" value="UniProtKB-KW"/>
</dbReference>
<sequence length="114" mass="12470">MVTDDPTLTNPDRYRTLWENEFVRVLEYVDQPGDRTTPHDHPNSVMVTLSAFSRTLSAGDRVFETELPSGHAVWIPAQRHSGENTGDTPTHTILIELKGAAAGEMISGALGPVT</sequence>
<dbReference type="InterPro" id="IPR014710">
    <property type="entry name" value="RmlC-like_jellyroll"/>
</dbReference>
<protein>
    <submittedName>
        <fullName evidence="1">Quercetin dioxygenase-like cupin family protein</fullName>
    </submittedName>
</protein>
<reference evidence="1 2" key="1">
    <citation type="submission" date="2020-08" db="EMBL/GenBank/DDBJ databases">
        <title>Sequencing the genomes of 1000 actinobacteria strains.</title>
        <authorList>
            <person name="Klenk H.-P."/>
        </authorList>
    </citation>
    <scope>NUCLEOTIDE SEQUENCE [LARGE SCALE GENOMIC DNA]</scope>
    <source>
        <strain evidence="1 2">DSM 19600</strain>
    </source>
</reference>
<gene>
    <name evidence="1" type="ORF">BKA10_000355</name>
</gene>
<dbReference type="SUPFAM" id="SSF51182">
    <property type="entry name" value="RmlC-like cupins"/>
    <property type="match status" value="1"/>
</dbReference>
<dbReference type="Gene3D" id="2.60.120.10">
    <property type="entry name" value="Jelly Rolls"/>
    <property type="match status" value="1"/>
</dbReference>
<evidence type="ECO:0000313" key="1">
    <source>
        <dbReference type="EMBL" id="MBB4138561.1"/>
    </source>
</evidence>
<keyword evidence="2" id="KW-1185">Reference proteome</keyword>
<evidence type="ECO:0000313" key="2">
    <source>
        <dbReference type="Proteomes" id="UP000549113"/>
    </source>
</evidence>
<dbReference type="AlphaFoldDB" id="A0AA40SLS3"/>
<dbReference type="RefSeq" id="WP_183498335.1">
    <property type="nucleotide sequence ID" value="NZ_BAABCO010000003.1"/>
</dbReference>
<dbReference type="InterPro" id="IPR011051">
    <property type="entry name" value="RmlC_Cupin_sf"/>
</dbReference>
<keyword evidence="1" id="KW-0560">Oxidoreductase</keyword>
<dbReference type="EMBL" id="JACIFH010000001">
    <property type="protein sequence ID" value="MBB4138561.1"/>
    <property type="molecule type" value="Genomic_DNA"/>
</dbReference>
<dbReference type="Proteomes" id="UP000549113">
    <property type="component" value="Unassembled WGS sequence"/>
</dbReference>